<reference evidence="2 3" key="1">
    <citation type="journal article" date="2016" name="Mol. Biol. Evol.">
        <title>Comparative Genomics of Early-Diverging Mushroom-Forming Fungi Provides Insights into the Origins of Lignocellulose Decay Capabilities.</title>
        <authorList>
            <person name="Nagy L.G."/>
            <person name="Riley R."/>
            <person name="Tritt A."/>
            <person name="Adam C."/>
            <person name="Daum C."/>
            <person name="Floudas D."/>
            <person name="Sun H."/>
            <person name="Yadav J.S."/>
            <person name="Pangilinan J."/>
            <person name="Larsson K.H."/>
            <person name="Matsuura K."/>
            <person name="Barry K."/>
            <person name="Labutti K."/>
            <person name="Kuo R."/>
            <person name="Ohm R.A."/>
            <person name="Bhattacharya S.S."/>
            <person name="Shirouzu T."/>
            <person name="Yoshinaga Y."/>
            <person name="Martin F.M."/>
            <person name="Grigoriev I.V."/>
            <person name="Hibbett D.S."/>
        </authorList>
    </citation>
    <scope>NUCLEOTIDE SEQUENCE [LARGE SCALE GENOMIC DNA]</scope>
    <source>
        <strain evidence="2 3">TUFC12733</strain>
    </source>
</reference>
<dbReference type="EMBL" id="KV417349">
    <property type="protein sequence ID" value="KZO90179.1"/>
    <property type="molecule type" value="Genomic_DNA"/>
</dbReference>
<dbReference type="GO" id="GO:0005524">
    <property type="term" value="F:ATP binding"/>
    <property type="evidence" value="ECO:0007669"/>
    <property type="project" value="InterPro"/>
</dbReference>
<dbReference type="Gene3D" id="1.10.510.10">
    <property type="entry name" value="Transferase(Phosphotransferase) domain 1"/>
    <property type="match status" value="1"/>
</dbReference>
<dbReference type="InterPro" id="IPR011009">
    <property type="entry name" value="Kinase-like_dom_sf"/>
</dbReference>
<keyword evidence="3" id="KW-1185">Reference proteome</keyword>
<feature type="domain" description="Protein kinase" evidence="1">
    <location>
        <begin position="89"/>
        <end position="318"/>
    </location>
</feature>
<dbReference type="SUPFAM" id="SSF56112">
    <property type="entry name" value="Protein kinase-like (PK-like)"/>
    <property type="match status" value="1"/>
</dbReference>
<evidence type="ECO:0000313" key="3">
    <source>
        <dbReference type="Proteomes" id="UP000076738"/>
    </source>
</evidence>
<accession>A0A167G571</accession>
<evidence type="ECO:0000313" key="2">
    <source>
        <dbReference type="EMBL" id="KZO90179.1"/>
    </source>
</evidence>
<dbReference type="AlphaFoldDB" id="A0A167G571"/>
<sequence length="318" mass="35985">MKDHTAFNNLLNVWEQEKAAALEHPVSPGDVLTGERVPDKEISRPPYNYDHHYVSRLLPARENDHHYVSRLPAREKVFDTHPRRVCIKLEKALRAGLNCWSQVWLASVTSSCTPKATDREIVVKLFQEGLFPKPDLYWDGKGQSRAGELCMKERWAYNVLEPLQGCELAHYYGLFNFTLPSSQQVLGLAIEYVRGEPISHNMKTMTGADWNARDAMTQLASIVHGINSYGVNHGDLRPSNVLHISSSGCLVILDFARASPIDSVSVDKQPDYAGEWKCFCAIAGQQDAYEWLEERIKAGDPWAEQFTPKWILSSLTDE</sequence>
<dbReference type="OrthoDB" id="4185642at2759"/>
<dbReference type="STRING" id="1330018.A0A167G571"/>
<organism evidence="2 3">
    <name type="scientific">Calocera viscosa (strain TUFC12733)</name>
    <dbReference type="NCBI Taxonomy" id="1330018"/>
    <lineage>
        <taxon>Eukaryota</taxon>
        <taxon>Fungi</taxon>
        <taxon>Dikarya</taxon>
        <taxon>Basidiomycota</taxon>
        <taxon>Agaricomycotina</taxon>
        <taxon>Dacrymycetes</taxon>
        <taxon>Dacrymycetales</taxon>
        <taxon>Dacrymycetaceae</taxon>
        <taxon>Calocera</taxon>
    </lineage>
</organism>
<proteinExistence type="predicted"/>
<dbReference type="Proteomes" id="UP000076738">
    <property type="component" value="Unassembled WGS sequence"/>
</dbReference>
<dbReference type="InterPro" id="IPR000719">
    <property type="entry name" value="Prot_kinase_dom"/>
</dbReference>
<dbReference type="PROSITE" id="PS50011">
    <property type="entry name" value="PROTEIN_KINASE_DOM"/>
    <property type="match status" value="1"/>
</dbReference>
<gene>
    <name evidence="2" type="ORF">CALVIDRAFT_542928</name>
</gene>
<name>A0A167G571_CALVF</name>
<evidence type="ECO:0000259" key="1">
    <source>
        <dbReference type="PROSITE" id="PS50011"/>
    </source>
</evidence>
<dbReference type="GO" id="GO:0004672">
    <property type="term" value="F:protein kinase activity"/>
    <property type="evidence" value="ECO:0007669"/>
    <property type="project" value="InterPro"/>
</dbReference>
<protein>
    <recommendedName>
        <fullName evidence="1">Protein kinase domain-containing protein</fullName>
    </recommendedName>
</protein>